<dbReference type="PROSITE" id="PS51900">
    <property type="entry name" value="CB"/>
    <property type="match status" value="1"/>
</dbReference>
<evidence type="ECO:0008006" key="9">
    <source>
        <dbReference type="Google" id="ProtNLM"/>
    </source>
</evidence>
<evidence type="ECO:0000313" key="8">
    <source>
        <dbReference type="Proteomes" id="UP000178613"/>
    </source>
</evidence>
<evidence type="ECO:0000256" key="2">
    <source>
        <dbReference type="ARBA" id="ARBA00023125"/>
    </source>
</evidence>
<dbReference type="Proteomes" id="UP000178613">
    <property type="component" value="Unassembled WGS sequence"/>
</dbReference>
<dbReference type="CDD" id="cd00798">
    <property type="entry name" value="INT_XerDC_C"/>
    <property type="match status" value="1"/>
</dbReference>
<dbReference type="Pfam" id="PF00589">
    <property type="entry name" value="Phage_integrase"/>
    <property type="match status" value="1"/>
</dbReference>
<dbReference type="Pfam" id="PF02899">
    <property type="entry name" value="Phage_int_SAM_1"/>
    <property type="match status" value="1"/>
</dbReference>
<comment type="caution">
    <text evidence="7">The sequence shown here is derived from an EMBL/GenBank/DDBJ whole genome shotgun (WGS) entry which is preliminary data.</text>
</comment>
<evidence type="ECO:0000259" key="5">
    <source>
        <dbReference type="PROSITE" id="PS51898"/>
    </source>
</evidence>
<gene>
    <name evidence="7" type="ORF">A3D64_02470</name>
</gene>
<dbReference type="InterPro" id="IPR004107">
    <property type="entry name" value="Integrase_SAM-like_N"/>
</dbReference>
<dbReference type="NCBIfam" id="NF040815">
    <property type="entry name" value="recomb_XerA_Arch"/>
    <property type="match status" value="1"/>
</dbReference>
<dbReference type="EMBL" id="MHUB01000002">
    <property type="protein sequence ID" value="OHA71346.1"/>
    <property type="molecule type" value="Genomic_DNA"/>
</dbReference>
<dbReference type="Gene3D" id="1.10.150.130">
    <property type="match status" value="1"/>
</dbReference>
<name>A0A1G2RES4_9BACT</name>
<organism evidence="7 8">
    <name type="scientific">Candidatus Wildermuthbacteria bacterium RIFCSPHIGHO2_02_FULL_49_9</name>
    <dbReference type="NCBI Taxonomy" id="1802456"/>
    <lineage>
        <taxon>Bacteria</taxon>
        <taxon>Candidatus Wildermuthiibacteriota</taxon>
    </lineage>
</organism>
<dbReference type="PROSITE" id="PS51898">
    <property type="entry name" value="TYR_RECOMBINASE"/>
    <property type="match status" value="1"/>
</dbReference>
<dbReference type="InterPro" id="IPR013762">
    <property type="entry name" value="Integrase-like_cat_sf"/>
</dbReference>
<proteinExistence type="predicted"/>
<dbReference type="InterPro" id="IPR010998">
    <property type="entry name" value="Integrase_recombinase_N"/>
</dbReference>
<dbReference type="SUPFAM" id="SSF56349">
    <property type="entry name" value="DNA breaking-rejoining enzymes"/>
    <property type="match status" value="1"/>
</dbReference>
<feature type="domain" description="Core-binding (CB)" evidence="6">
    <location>
        <begin position="3"/>
        <end position="92"/>
    </location>
</feature>
<dbReference type="PANTHER" id="PTHR30349">
    <property type="entry name" value="PHAGE INTEGRASE-RELATED"/>
    <property type="match status" value="1"/>
</dbReference>
<dbReference type="GO" id="GO:0015074">
    <property type="term" value="P:DNA integration"/>
    <property type="evidence" value="ECO:0007669"/>
    <property type="project" value="UniProtKB-KW"/>
</dbReference>
<evidence type="ECO:0000256" key="3">
    <source>
        <dbReference type="ARBA" id="ARBA00023172"/>
    </source>
</evidence>
<dbReference type="GO" id="GO:0003677">
    <property type="term" value="F:DNA binding"/>
    <property type="evidence" value="ECO:0007669"/>
    <property type="project" value="UniProtKB-UniRule"/>
</dbReference>
<evidence type="ECO:0000256" key="4">
    <source>
        <dbReference type="PROSITE-ProRule" id="PRU01248"/>
    </source>
</evidence>
<evidence type="ECO:0000313" key="7">
    <source>
        <dbReference type="EMBL" id="OHA71346.1"/>
    </source>
</evidence>
<dbReference type="Gene3D" id="1.10.443.10">
    <property type="entry name" value="Intergrase catalytic core"/>
    <property type="match status" value="1"/>
</dbReference>
<dbReference type="PANTHER" id="PTHR30349:SF81">
    <property type="entry name" value="TYROSINE RECOMBINASE XERC"/>
    <property type="match status" value="1"/>
</dbReference>
<feature type="domain" description="Tyr recombinase" evidence="5">
    <location>
        <begin position="112"/>
        <end position="297"/>
    </location>
</feature>
<evidence type="ECO:0000256" key="1">
    <source>
        <dbReference type="ARBA" id="ARBA00022908"/>
    </source>
</evidence>
<reference evidence="7 8" key="1">
    <citation type="journal article" date="2016" name="Nat. Commun.">
        <title>Thousands of microbial genomes shed light on interconnected biogeochemical processes in an aquifer system.</title>
        <authorList>
            <person name="Anantharaman K."/>
            <person name="Brown C.T."/>
            <person name="Hug L.A."/>
            <person name="Sharon I."/>
            <person name="Castelle C.J."/>
            <person name="Probst A.J."/>
            <person name="Thomas B.C."/>
            <person name="Singh A."/>
            <person name="Wilkins M.J."/>
            <person name="Karaoz U."/>
            <person name="Brodie E.L."/>
            <person name="Williams K.H."/>
            <person name="Hubbard S.S."/>
            <person name="Banfield J.F."/>
        </authorList>
    </citation>
    <scope>NUCLEOTIDE SEQUENCE [LARGE SCALE GENOMIC DNA]</scope>
</reference>
<dbReference type="AlphaFoldDB" id="A0A1G2RES4"/>
<sequence>MAVSLKDLKQQFLEYLEVEKNRSLKTVENYDRYLKRFLKMTGAVKPGDITDDTVRGFRMQLNRIADVHGRTLKKQTQFYHLIALRSFLKYLAKRDITSLAPEKVELGKMPAREIEFMEADELARLLAAPQGNSVEKRRDRAMLELLFSTGLRVSELVSLDRASIDLKRDEFSVRGKGDKMRVVFLSDAAKKALKEYLEKRDDVDEALFVRIRRAKSEKDSDLRLTARSVERIVKHYATAVGITKKITPHSIRHSFATDLIQNGADLRSVQMLLGHAQITTTQIYTHFTDRGLRDIHRRFHGKTRN</sequence>
<keyword evidence="1" id="KW-0229">DNA integration</keyword>
<dbReference type="GO" id="GO:0006310">
    <property type="term" value="P:DNA recombination"/>
    <property type="evidence" value="ECO:0007669"/>
    <property type="project" value="UniProtKB-KW"/>
</dbReference>
<dbReference type="InterPro" id="IPR050090">
    <property type="entry name" value="Tyrosine_recombinase_XerCD"/>
</dbReference>
<keyword evidence="2 4" id="KW-0238">DNA-binding</keyword>
<dbReference type="InterPro" id="IPR044068">
    <property type="entry name" value="CB"/>
</dbReference>
<dbReference type="InterPro" id="IPR011010">
    <property type="entry name" value="DNA_brk_join_enz"/>
</dbReference>
<evidence type="ECO:0000259" key="6">
    <source>
        <dbReference type="PROSITE" id="PS51900"/>
    </source>
</evidence>
<dbReference type="InterPro" id="IPR002104">
    <property type="entry name" value="Integrase_catalytic"/>
</dbReference>
<accession>A0A1G2RES4</accession>
<protein>
    <recommendedName>
        <fullName evidence="9">Tyrosine recombinase XerC</fullName>
    </recommendedName>
</protein>
<keyword evidence="3" id="KW-0233">DNA recombination</keyword>